<keyword evidence="6" id="KW-0539">Nucleus</keyword>
<dbReference type="GeneID" id="96088918"/>
<keyword evidence="1" id="KW-0479">Metal-binding</keyword>
<evidence type="ECO:0000256" key="2">
    <source>
        <dbReference type="ARBA" id="ARBA00022833"/>
    </source>
</evidence>
<evidence type="ECO:0000256" key="6">
    <source>
        <dbReference type="ARBA" id="ARBA00023242"/>
    </source>
</evidence>
<sequence length="572" mass="64116">MAYFPELRAFMKNVYHNSTAQRLAQDMMAVGKTTSTDRSSYRIVTVSNLRDLLPDRSTTDRLIQKYFNTFETTYRILHIPTFQDAYERYWDDEKPGITDMDAIVLSILACTICISTNGSPHYSRNGSTLHTQAVLWIKACEAWLRRQSSKHRTLASLQVRCLRLLALAATSHKVKDYYHEVQAHIGIMISCGMHRDPVHFGDRCSPFEGEMRRRLWATSVEIELQASIDKGTPSMVSRLESDCVTPGNFNDAQLSPSSEELPPSEPVEIFTDTSFLFISARSLNLRLSLCALTNSLQSRLSFQDTLSHANAIQEYIQNIPNWVDPESLQARTLLDLQLRQLLVILYAANTADAGATLNTERRYSSIALLEAAAATTDLHTALTASSNLALCCTRSDYYRAALLVCHVAYYANEVNDIMVAQVAKTTLDSYVQQALRLQEEKVMLAGRGGQQHWVLSAAVGLASLQFEPSRSDATKLQAIDRVSSLLYKMLSQKDTSEEPPANEVLLQDAPRIAQQIKGHPGHSAEVLSTDSFADAGLRIDAFDFGETSEWMLDDFWFLNEPFVGDVQTTHLF</sequence>
<dbReference type="PANTHER" id="PTHR31944:SF130">
    <property type="entry name" value="ZN(II)2CYS6 TRANSCRIPTION FACTO (EUROFUNG)"/>
    <property type="match status" value="1"/>
</dbReference>
<keyword evidence="2" id="KW-0862">Zinc</keyword>
<evidence type="ECO:0000256" key="1">
    <source>
        <dbReference type="ARBA" id="ARBA00022723"/>
    </source>
</evidence>
<dbReference type="InterPro" id="IPR007219">
    <property type="entry name" value="XnlR_reg_dom"/>
</dbReference>
<dbReference type="PANTHER" id="PTHR31944">
    <property type="entry name" value="HEME-RESPONSIVE ZINC FINGER TRANSCRIPTION FACTOR HAP1"/>
    <property type="match status" value="1"/>
</dbReference>
<comment type="caution">
    <text evidence="8">The sequence shown here is derived from an EMBL/GenBank/DDBJ whole genome shotgun (WGS) entry which is preliminary data.</text>
</comment>
<dbReference type="InterPro" id="IPR051430">
    <property type="entry name" value="Fungal_TF_Env_Response"/>
</dbReference>
<dbReference type="Pfam" id="PF04082">
    <property type="entry name" value="Fungal_trans"/>
    <property type="match status" value="1"/>
</dbReference>
<dbReference type="RefSeq" id="XP_069304198.1">
    <property type="nucleotide sequence ID" value="XM_069454787.1"/>
</dbReference>
<evidence type="ECO:0000313" key="8">
    <source>
        <dbReference type="EMBL" id="KAL1793614.1"/>
    </source>
</evidence>
<reference evidence="8 9" key="1">
    <citation type="submission" date="2024-09" db="EMBL/GenBank/DDBJ databases">
        <title>T2T genomes of carrot and Alternaria dauci and their utility for understanding host-pathogen interaction during carrot leaf blight disease.</title>
        <authorList>
            <person name="Liu W."/>
            <person name="Xu S."/>
            <person name="Ou C."/>
            <person name="Liu X."/>
            <person name="Zhuang F."/>
            <person name="Deng X.W."/>
        </authorList>
    </citation>
    <scope>NUCLEOTIDE SEQUENCE [LARGE SCALE GENOMIC DNA]</scope>
    <source>
        <strain evidence="8 9">A2016</strain>
    </source>
</reference>
<feature type="domain" description="Xylanolytic transcriptional activator regulatory" evidence="7">
    <location>
        <begin position="63"/>
        <end position="298"/>
    </location>
</feature>
<evidence type="ECO:0000256" key="5">
    <source>
        <dbReference type="ARBA" id="ARBA00023163"/>
    </source>
</evidence>
<keyword evidence="3" id="KW-0805">Transcription regulation</keyword>
<keyword evidence="4" id="KW-0238">DNA-binding</keyword>
<evidence type="ECO:0000256" key="3">
    <source>
        <dbReference type="ARBA" id="ARBA00023015"/>
    </source>
</evidence>
<name>A0ABR3UBC4_9PLEO</name>
<keyword evidence="9" id="KW-1185">Reference proteome</keyword>
<dbReference type="CDD" id="cd12148">
    <property type="entry name" value="fungal_TF_MHR"/>
    <property type="match status" value="1"/>
</dbReference>
<proteinExistence type="predicted"/>
<dbReference type="Proteomes" id="UP001578633">
    <property type="component" value="Chromosome 8"/>
</dbReference>
<protein>
    <recommendedName>
        <fullName evidence="7">Xylanolytic transcriptional activator regulatory domain-containing protein</fullName>
    </recommendedName>
</protein>
<keyword evidence="5" id="KW-0804">Transcription</keyword>
<organism evidence="8 9">
    <name type="scientific">Alternaria dauci</name>
    <dbReference type="NCBI Taxonomy" id="48095"/>
    <lineage>
        <taxon>Eukaryota</taxon>
        <taxon>Fungi</taxon>
        <taxon>Dikarya</taxon>
        <taxon>Ascomycota</taxon>
        <taxon>Pezizomycotina</taxon>
        <taxon>Dothideomycetes</taxon>
        <taxon>Pleosporomycetidae</taxon>
        <taxon>Pleosporales</taxon>
        <taxon>Pleosporineae</taxon>
        <taxon>Pleosporaceae</taxon>
        <taxon>Alternaria</taxon>
        <taxon>Alternaria sect. Porri</taxon>
    </lineage>
</organism>
<dbReference type="EMBL" id="JBHGVX010000008">
    <property type="protein sequence ID" value="KAL1793614.1"/>
    <property type="molecule type" value="Genomic_DNA"/>
</dbReference>
<evidence type="ECO:0000259" key="7">
    <source>
        <dbReference type="Pfam" id="PF04082"/>
    </source>
</evidence>
<evidence type="ECO:0000313" key="9">
    <source>
        <dbReference type="Proteomes" id="UP001578633"/>
    </source>
</evidence>
<evidence type="ECO:0000256" key="4">
    <source>
        <dbReference type="ARBA" id="ARBA00023125"/>
    </source>
</evidence>
<gene>
    <name evidence="8" type="ORF">ACET3X_008596</name>
</gene>
<accession>A0ABR3UBC4</accession>